<keyword evidence="2" id="KW-0813">Transport</keyword>
<protein>
    <recommendedName>
        <fullName evidence="10">TonB-dependent receptor plug domain-containing protein</fullName>
    </recommendedName>
</protein>
<accession>A0A381WA85</accession>
<sequence>MKINLLEKVTGFIVTLSVTALFITIPVMSQDDDEDAAELGAIEITGSRLKQTDIETARPVTVITREEIELSGFETVAQVLQNTPYNSFGSFRETSGYANGQAVVNEVSLRGLGSQRTLLLLDGRRVIGTGGSGGAANDLNQIPLAIVERIDILRDGASAIYGSDAIGGVVNIITRKDFDGMNLSVTSGKPDTPGGQYTAATITGGASNSKGNVFFTIQHYGQRPMYWNQTEWDHAYDYESYSSFGFPGTFYSPYFGYVADSRCPDVPVGGVGLYGDDSYVGSQPSDDGTNSNPDYPNSYDWFPYAVSYAGTPYAEWSFCGYDYAQDIIAVPRAKRNSMLMKSSYDITPDVTMNTVLMISQTDADSRYAGTPVTGPYPTMDADNPNHPLIGMGYDCTAMDCLGATVFIRTVPNGTRDNNVVSNSQDLRVGFEGIFDALGGINWEFNTQVMVNDIDNMTINLVNKPLLQQSIDNGELDIFGVHGTPLSALAETMQRFNHTKTYAADLKSMQADYIMTFDIGELAGGAIGMVLGAEYNHLSFSQVNDPASKAQLIAGTAGGDNVNADRTRKSVFFELGLPFTEKLELSLAGRSDSYSSKGIGNNFSPQVTFSYRPLDWILLRGTYGEGFRVAAMTQLYGERSESYPSGIDVVGCASGKGFCGSTQYRTLYGGNPDLRPELSDHWTYGIVLAPLPELTISAGFWHTDFTDLISTSSIQREFNAEAAGDVNYVTRCPAGGRPGCPDGAVDYISLQVNNFAGVESEGLDFDISYVLDTETMGRFSFGLEAAKYTKYIVQSYPESPRIEYQGEMGLPSLRMSPNIYWGKGDWGVALTGQYIASQGEDVGSTNYSVGSHIELGMQVSYQLPWDASIVFGATNLLNEKPEVNGDYYGWYPFDYSLYDVRGRLTYIRYNQSL</sequence>
<dbReference type="Pfam" id="PF00593">
    <property type="entry name" value="TonB_dep_Rec_b-barrel"/>
    <property type="match status" value="1"/>
</dbReference>
<dbReference type="InterPro" id="IPR000531">
    <property type="entry name" value="Beta-barrel_TonB"/>
</dbReference>
<keyword evidence="3" id="KW-0812">Transmembrane</keyword>
<keyword evidence="6" id="KW-0998">Cell outer membrane</keyword>
<proteinExistence type="predicted"/>
<dbReference type="InterPro" id="IPR037066">
    <property type="entry name" value="Plug_dom_sf"/>
</dbReference>
<dbReference type="PROSITE" id="PS52016">
    <property type="entry name" value="TONB_DEPENDENT_REC_3"/>
    <property type="match status" value="1"/>
</dbReference>
<dbReference type="InterPro" id="IPR039426">
    <property type="entry name" value="TonB-dep_rcpt-like"/>
</dbReference>
<evidence type="ECO:0000259" key="7">
    <source>
        <dbReference type="Pfam" id="PF00593"/>
    </source>
</evidence>
<evidence type="ECO:0000313" key="9">
    <source>
        <dbReference type="EMBL" id="SVA48928.1"/>
    </source>
</evidence>
<dbReference type="InterPro" id="IPR012910">
    <property type="entry name" value="Plug_dom"/>
</dbReference>
<evidence type="ECO:0000256" key="4">
    <source>
        <dbReference type="ARBA" id="ARBA00023077"/>
    </source>
</evidence>
<name>A0A381WA85_9ZZZZ</name>
<dbReference type="InterPro" id="IPR036942">
    <property type="entry name" value="Beta-barrel_TonB_sf"/>
</dbReference>
<dbReference type="AlphaFoldDB" id="A0A381WA85"/>
<keyword evidence="5" id="KW-0472">Membrane</keyword>
<evidence type="ECO:0000256" key="5">
    <source>
        <dbReference type="ARBA" id="ARBA00023136"/>
    </source>
</evidence>
<dbReference type="Pfam" id="PF07715">
    <property type="entry name" value="Plug"/>
    <property type="match status" value="1"/>
</dbReference>
<comment type="subcellular location">
    <subcellularLocation>
        <location evidence="1">Cell outer membrane</location>
        <topology evidence="1">Multi-pass membrane protein</topology>
    </subcellularLocation>
</comment>
<dbReference type="GO" id="GO:0009279">
    <property type="term" value="C:cell outer membrane"/>
    <property type="evidence" value="ECO:0007669"/>
    <property type="project" value="UniProtKB-SubCell"/>
</dbReference>
<gene>
    <name evidence="9" type="ORF">METZ01_LOCUS101782</name>
</gene>
<dbReference type="SUPFAM" id="SSF56935">
    <property type="entry name" value="Porins"/>
    <property type="match status" value="1"/>
</dbReference>
<dbReference type="PANTHER" id="PTHR47234">
    <property type="match status" value="1"/>
</dbReference>
<evidence type="ECO:0000256" key="1">
    <source>
        <dbReference type="ARBA" id="ARBA00004571"/>
    </source>
</evidence>
<dbReference type="PANTHER" id="PTHR47234:SF2">
    <property type="entry name" value="TONB-DEPENDENT RECEPTOR"/>
    <property type="match status" value="1"/>
</dbReference>
<evidence type="ECO:0000259" key="8">
    <source>
        <dbReference type="Pfam" id="PF07715"/>
    </source>
</evidence>
<evidence type="ECO:0000256" key="3">
    <source>
        <dbReference type="ARBA" id="ARBA00022692"/>
    </source>
</evidence>
<feature type="domain" description="TonB-dependent receptor-like beta-barrel" evidence="7">
    <location>
        <begin position="409"/>
        <end position="875"/>
    </location>
</feature>
<feature type="domain" description="TonB-dependent receptor plug" evidence="8">
    <location>
        <begin position="54"/>
        <end position="169"/>
    </location>
</feature>
<reference evidence="9" key="1">
    <citation type="submission" date="2018-05" db="EMBL/GenBank/DDBJ databases">
        <authorList>
            <person name="Lanie J.A."/>
            <person name="Ng W.-L."/>
            <person name="Kazmierczak K.M."/>
            <person name="Andrzejewski T.M."/>
            <person name="Davidsen T.M."/>
            <person name="Wayne K.J."/>
            <person name="Tettelin H."/>
            <person name="Glass J.I."/>
            <person name="Rusch D."/>
            <person name="Podicherti R."/>
            <person name="Tsui H.-C.T."/>
            <person name="Winkler M.E."/>
        </authorList>
    </citation>
    <scope>NUCLEOTIDE SEQUENCE</scope>
</reference>
<dbReference type="Gene3D" id="2.170.130.10">
    <property type="entry name" value="TonB-dependent receptor, plug domain"/>
    <property type="match status" value="1"/>
</dbReference>
<evidence type="ECO:0000256" key="2">
    <source>
        <dbReference type="ARBA" id="ARBA00022448"/>
    </source>
</evidence>
<dbReference type="EMBL" id="UINC01011051">
    <property type="protein sequence ID" value="SVA48928.1"/>
    <property type="molecule type" value="Genomic_DNA"/>
</dbReference>
<organism evidence="9">
    <name type="scientific">marine metagenome</name>
    <dbReference type="NCBI Taxonomy" id="408172"/>
    <lineage>
        <taxon>unclassified sequences</taxon>
        <taxon>metagenomes</taxon>
        <taxon>ecological metagenomes</taxon>
    </lineage>
</organism>
<evidence type="ECO:0008006" key="10">
    <source>
        <dbReference type="Google" id="ProtNLM"/>
    </source>
</evidence>
<dbReference type="Gene3D" id="2.40.170.20">
    <property type="entry name" value="TonB-dependent receptor, beta-barrel domain"/>
    <property type="match status" value="1"/>
</dbReference>
<keyword evidence="4" id="KW-0798">TonB box</keyword>
<evidence type="ECO:0000256" key="6">
    <source>
        <dbReference type="ARBA" id="ARBA00023237"/>
    </source>
</evidence>